<proteinExistence type="inferred from homology"/>
<dbReference type="SUPFAM" id="SSF48317">
    <property type="entry name" value="Acid phosphatase/Vanadium-dependent haloperoxidase"/>
    <property type="match status" value="1"/>
</dbReference>
<dbReference type="OrthoDB" id="10030083at2759"/>
<keyword evidence="5 6" id="KW-0472">Membrane</keyword>
<keyword evidence="9" id="KW-1185">Reference proteome</keyword>
<dbReference type="PANTHER" id="PTHR10165:SF35">
    <property type="entry name" value="RE23632P"/>
    <property type="match status" value="1"/>
</dbReference>
<evidence type="ECO:0000256" key="1">
    <source>
        <dbReference type="ARBA" id="ARBA00004141"/>
    </source>
</evidence>
<dbReference type="CDD" id="cd03390">
    <property type="entry name" value="PAP2_containing_1_like"/>
    <property type="match status" value="1"/>
</dbReference>
<dbReference type="GeneID" id="18908925"/>
<dbReference type="InterPro" id="IPR000326">
    <property type="entry name" value="PAP2/HPO"/>
</dbReference>
<organism evidence="8 9">
    <name type="scientific">Phanerochaete carnosa (strain HHB-10118-sp)</name>
    <name type="common">White-rot fungus</name>
    <name type="synonym">Peniophora carnosa</name>
    <dbReference type="NCBI Taxonomy" id="650164"/>
    <lineage>
        <taxon>Eukaryota</taxon>
        <taxon>Fungi</taxon>
        <taxon>Dikarya</taxon>
        <taxon>Basidiomycota</taxon>
        <taxon>Agaricomycotina</taxon>
        <taxon>Agaricomycetes</taxon>
        <taxon>Polyporales</taxon>
        <taxon>Phanerochaetaceae</taxon>
        <taxon>Phanerochaete</taxon>
    </lineage>
</organism>
<dbReference type="FunCoup" id="K5VVP7">
    <property type="interactions" value="62"/>
</dbReference>
<protein>
    <recommendedName>
        <fullName evidence="7">Phosphatidic acid phosphatase type 2/haloperoxidase domain-containing protein</fullName>
    </recommendedName>
</protein>
<dbReference type="Gene3D" id="1.20.144.10">
    <property type="entry name" value="Phosphatidic acid phosphatase type 2/haloperoxidase"/>
    <property type="match status" value="1"/>
</dbReference>
<evidence type="ECO:0000256" key="5">
    <source>
        <dbReference type="ARBA" id="ARBA00023136"/>
    </source>
</evidence>
<dbReference type="AlphaFoldDB" id="K5VVP7"/>
<dbReference type="GO" id="GO:0006644">
    <property type="term" value="P:phospholipid metabolic process"/>
    <property type="evidence" value="ECO:0007669"/>
    <property type="project" value="InterPro"/>
</dbReference>
<evidence type="ECO:0000313" key="8">
    <source>
        <dbReference type="EMBL" id="EKM50654.1"/>
    </source>
</evidence>
<feature type="domain" description="Phosphatidic acid phosphatase type 2/haloperoxidase" evidence="7">
    <location>
        <begin position="103"/>
        <end position="248"/>
    </location>
</feature>
<dbReference type="KEGG" id="pco:PHACADRAFT_152814"/>
<gene>
    <name evidence="8" type="ORF">PHACADRAFT_152814</name>
</gene>
<evidence type="ECO:0000256" key="2">
    <source>
        <dbReference type="ARBA" id="ARBA00008816"/>
    </source>
</evidence>
<dbReference type="GO" id="GO:0008195">
    <property type="term" value="F:phosphatidate phosphatase activity"/>
    <property type="evidence" value="ECO:0007669"/>
    <property type="project" value="TreeGrafter"/>
</dbReference>
<dbReference type="GO" id="GO:0046839">
    <property type="term" value="P:phospholipid dephosphorylation"/>
    <property type="evidence" value="ECO:0007669"/>
    <property type="project" value="TreeGrafter"/>
</dbReference>
<accession>K5VVP7</accession>
<comment type="subcellular location">
    <subcellularLocation>
        <location evidence="1">Membrane</location>
        <topology evidence="1">Multi-pass membrane protein</topology>
    </subcellularLocation>
</comment>
<keyword evidence="3 6" id="KW-0812">Transmembrane</keyword>
<dbReference type="Pfam" id="PF01569">
    <property type="entry name" value="PAP2"/>
    <property type="match status" value="1"/>
</dbReference>
<evidence type="ECO:0000259" key="7">
    <source>
        <dbReference type="SMART" id="SM00014"/>
    </source>
</evidence>
<dbReference type="InterPro" id="IPR036938">
    <property type="entry name" value="PAP2/HPO_sf"/>
</dbReference>
<evidence type="ECO:0000313" key="9">
    <source>
        <dbReference type="Proteomes" id="UP000008370"/>
    </source>
</evidence>
<reference evidence="8 9" key="1">
    <citation type="journal article" date="2012" name="BMC Genomics">
        <title>Comparative genomics of the white-rot fungi, Phanerochaete carnosa and P. chrysosporium, to elucidate the genetic basis of the distinct wood types they colonize.</title>
        <authorList>
            <person name="Suzuki H."/>
            <person name="MacDonald J."/>
            <person name="Syed K."/>
            <person name="Salamov A."/>
            <person name="Hori C."/>
            <person name="Aerts A."/>
            <person name="Henrissat B."/>
            <person name="Wiebenga A."/>
            <person name="vanKuyk P.A."/>
            <person name="Barry K."/>
            <person name="Lindquist E."/>
            <person name="LaButti K."/>
            <person name="Lapidus A."/>
            <person name="Lucas S."/>
            <person name="Coutinho P."/>
            <person name="Gong Y."/>
            <person name="Samejima M."/>
            <person name="Mahadevan R."/>
            <person name="Abou-Zaid M."/>
            <person name="de Vries R.P."/>
            <person name="Igarashi K."/>
            <person name="Yadav J.S."/>
            <person name="Grigoriev I.V."/>
            <person name="Master E.R."/>
        </authorList>
    </citation>
    <scope>NUCLEOTIDE SEQUENCE [LARGE SCALE GENOMIC DNA]</scope>
    <source>
        <strain evidence="8 9">HHB-10118-sp</strain>
    </source>
</reference>
<keyword evidence="4 6" id="KW-1133">Transmembrane helix</keyword>
<dbReference type="GO" id="GO:0016020">
    <property type="term" value="C:membrane"/>
    <property type="evidence" value="ECO:0007669"/>
    <property type="project" value="UniProtKB-SubCell"/>
</dbReference>
<evidence type="ECO:0000256" key="6">
    <source>
        <dbReference type="SAM" id="Phobius"/>
    </source>
</evidence>
<dbReference type="STRING" id="650164.K5VVP7"/>
<dbReference type="InterPro" id="IPR043216">
    <property type="entry name" value="PAP-like"/>
</dbReference>
<evidence type="ECO:0000256" key="4">
    <source>
        <dbReference type="ARBA" id="ARBA00022989"/>
    </source>
</evidence>
<dbReference type="HOGENOM" id="CLU_021458_5_0_1"/>
<dbReference type="SMART" id="SM00014">
    <property type="entry name" value="acidPPc"/>
    <property type="match status" value="1"/>
</dbReference>
<feature type="transmembrane region" description="Helical" evidence="6">
    <location>
        <begin position="167"/>
        <end position="189"/>
    </location>
</feature>
<dbReference type="InParanoid" id="K5VVP7"/>
<evidence type="ECO:0000256" key="3">
    <source>
        <dbReference type="ARBA" id="ARBA00022692"/>
    </source>
</evidence>
<feature type="transmembrane region" description="Helical" evidence="6">
    <location>
        <begin position="232"/>
        <end position="251"/>
    </location>
</feature>
<dbReference type="EMBL" id="JH930478">
    <property type="protein sequence ID" value="EKM50654.1"/>
    <property type="molecule type" value="Genomic_DNA"/>
</dbReference>
<dbReference type="Proteomes" id="UP000008370">
    <property type="component" value="Unassembled WGS sequence"/>
</dbReference>
<name>K5VVP7_PHACS</name>
<feature type="transmembrane region" description="Helical" evidence="6">
    <location>
        <begin position="201"/>
        <end position="220"/>
    </location>
</feature>
<sequence>MASIVATVRKKIHDIFGADAFYWADRAYVVDWVVMCMTWLMAWYIKELPPFEREVDPNDPVINHKHHKNTISGDLNIMVAVLVPAAVVITVGVLRVSAIEIHHGLLSLLAGSGFNEVITELLKNRVGRLRPDFLTRCRWSDSARACTGKAKDISEGRRSFPSGHSSTAFAGMAFLSLFLAGLMCTWSFGQPAPARSLLSTRLGRLCVTLAPIAYATWVAVSRLEDYRHHKEDVIVGSLLGTFSAAAAYLVYWPNPFTPDAKQTVRNVSRARVVYGQDSTRTMDREYGYELAGVGEAEPPV</sequence>
<dbReference type="RefSeq" id="XP_007400922.1">
    <property type="nucleotide sequence ID" value="XM_007400860.1"/>
</dbReference>
<feature type="transmembrane region" description="Helical" evidence="6">
    <location>
        <begin position="75"/>
        <end position="98"/>
    </location>
</feature>
<dbReference type="PANTHER" id="PTHR10165">
    <property type="entry name" value="LIPID PHOSPHATE PHOSPHATASE"/>
    <property type="match status" value="1"/>
</dbReference>
<comment type="similarity">
    <text evidence="2">Belongs to the PA-phosphatase related phosphoesterase family.</text>
</comment>